<dbReference type="Proteomes" id="UP001271792">
    <property type="component" value="Unassembled WGS sequence"/>
</dbReference>
<evidence type="ECO:0000313" key="1">
    <source>
        <dbReference type="EMBL" id="MDX8053190.1"/>
    </source>
</evidence>
<organism evidence="1 2">
    <name type="scientific">Lentzea kristufekii</name>
    <dbReference type="NCBI Taxonomy" id="3095430"/>
    <lineage>
        <taxon>Bacteria</taxon>
        <taxon>Bacillati</taxon>
        <taxon>Actinomycetota</taxon>
        <taxon>Actinomycetes</taxon>
        <taxon>Pseudonocardiales</taxon>
        <taxon>Pseudonocardiaceae</taxon>
        <taxon>Lentzea</taxon>
    </lineage>
</organism>
<dbReference type="EMBL" id="JAXAVV010000014">
    <property type="protein sequence ID" value="MDX8053190.1"/>
    <property type="molecule type" value="Genomic_DNA"/>
</dbReference>
<proteinExistence type="predicted"/>
<reference evidence="1 2" key="2">
    <citation type="submission" date="2023-11" db="EMBL/GenBank/DDBJ databases">
        <authorList>
            <person name="Lara A.C."/>
            <person name="Chronakova A."/>
        </authorList>
    </citation>
    <scope>NUCLEOTIDE SEQUENCE [LARGE SCALE GENOMIC DNA]</scope>
    <source>
        <strain evidence="1 2">BCCO 10_0798</strain>
    </source>
</reference>
<keyword evidence="2" id="KW-1185">Reference proteome</keyword>
<evidence type="ECO:0000313" key="2">
    <source>
        <dbReference type="Proteomes" id="UP001271792"/>
    </source>
</evidence>
<sequence length="457" mass="50634">MTGQTWELAALPGPRGHLDAVVRDLDDGLSCVLVFPDELVERGTADELVQVLGLRSCGVRVRPLSSRRVVVLETPHWESPATTALPEWARDTFGPIEFDDVPHVSPAAVDRPEETVVDRLCEAFRISEEGDPLVQLVTGDHMTGKVIVLCGWDGWDSADLGACVGRFTALVKEHGIPPAERPRLLMVVREDDVPTSVQERVDQVTTRVHWWWDVYGRLDTATVAAEVRRGSPWQTSKGRVTTLREHVAAEVLVEVAGPDLLLAEHLAQSWDGRVATLADQVTALPHDTADDLVPAEIAGRTGGARPPQALRRAWRRGVVDRWDGRLRISPAAKVLTSNQVDLDTLVWRGQSRALMPMVDGCRAHLEKVLRARVSKSVVESLVQGHADEQRRRGRHRHGVVELGAMAWSVSTRQVHLSQADADLLFRAWDIRNALAHLHPLSDDEIDRLAAVMPETLW</sequence>
<evidence type="ECO:0008006" key="3">
    <source>
        <dbReference type="Google" id="ProtNLM"/>
    </source>
</evidence>
<gene>
    <name evidence="1" type="ORF">SK571_27750</name>
</gene>
<dbReference type="RefSeq" id="WP_319987024.1">
    <property type="nucleotide sequence ID" value="NZ_JAXAVV010000014.1"/>
</dbReference>
<name>A0ABU4TYF5_9PSEU</name>
<accession>A0ABU4TYF5</accession>
<comment type="caution">
    <text evidence="1">The sequence shown here is derived from an EMBL/GenBank/DDBJ whole genome shotgun (WGS) entry which is preliminary data.</text>
</comment>
<protein>
    <recommendedName>
        <fullName evidence="3">Apea-like HEPN domain-containing protein</fullName>
    </recommendedName>
</protein>
<reference evidence="1 2" key="1">
    <citation type="submission" date="2023-11" db="EMBL/GenBank/DDBJ databases">
        <title>Lentzea sokolovensis, sp. nov., Lentzea kristufkii, sp. nov., and Lentzea miocenensis, sp. nov., rare actinobacteria from Sokolov Coal Basin, Miocene lacustrine sediment, Czech Republic.</title>
        <authorList>
            <person name="Lara A."/>
            <person name="Kotroba L."/>
            <person name="Nouioui I."/>
            <person name="Neumann-Schaal M."/>
            <person name="Mast Y."/>
            <person name="Chronakova A."/>
        </authorList>
    </citation>
    <scope>NUCLEOTIDE SEQUENCE [LARGE SCALE GENOMIC DNA]</scope>
    <source>
        <strain evidence="1 2">BCCO 10_0798</strain>
    </source>
</reference>